<protein>
    <submittedName>
        <fullName evidence="2">Uncharacterized protein</fullName>
    </submittedName>
</protein>
<name>A0AAX4IJI2_9PEZI</name>
<gene>
    <name evidence="2" type="ORF">CDEST_08033</name>
</gene>
<reference evidence="3" key="1">
    <citation type="journal article" date="2023" name="bioRxiv">
        <title>Complete genome of the Medicago anthracnose fungus, Colletotrichum destructivum, reveals a mini-chromosome-like region within a core chromosome.</title>
        <authorList>
            <person name="Lapalu N."/>
            <person name="Simon A."/>
            <person name="Lu A."/>
            <person name="Plaumann P.-L."/>
            <person name="Amselem J."/>
            <person name="Pigne S."/>
            <person name="Auger A."/>
            <person name="Koch C."/>
            <person name="Dallery J.-F."/>
            <person name="O'Connell R.J."/>
        </authorList>
    </citation>
    <scope>NUCLEOTIDE SEQUENCE [LARGE SCALE GENOMIC DNA]</scope>
    <source>
        <strain evidence="3">CBS 520.97</strain>
    </source>
</reference>
<dbReference type="RefSeq" id="XP_062780243.1">
    <property type="nucleotide sequence ID" value="XM_062924192.1"/>
</dbReference>
<evidence type="ECO:0000313" key="2">
    <source>
        <dbReference type="EMBL" id="WQF83019.1"/>
    </source>
</evidence>
<evidence type="ECO:0000256" key="1">
    <source>
        <dbReference type="SAM" id="MobiDB-lite"/>
    </source>
</evidence>
<dbReference type="GeneID" id="87944536"/>
<evidence type="ECO:0000313" key="3">
    <source>
        <dbReference type="Proteomes" id="UP001322277"/>
    </source>
</evidence>
<dbReference type="EMBL" id="CP137309">
    <property type="protein sequence ID" value="WQF83019.1"/>
    <property type="molecule type" value="Genomic_DNA"/>
</dbReference>
<dbReference type="Proteomes" id="UP001322277">
    <property type="component" value="Chromosome 5"/>
</dbReference>
<feature type="compositionally biased region" description="Pro residues" evidence="1">
    <location>
        <begin position="126"/>
        <end position="138"/>
    </location>
</feature>
<feature type="compositionally biased region" description="Polar residues" evidence="1">
    <location>
        <begin position="94"/>
        <end position="103"/>
    </location>
</feature>
<organism evidence="2 3">
    <name type="scientific">Colletotrichum destructivum</name>
    <dbReference type="NCBI Taxonomy" id="34406"/>
    <lineage>
        <taxon>Eukaryota</taxon>
        <taxon>Fungi</taxon>
        <taxon>Dikarya</taxon>
        <taxon>Ascomycota</taxon>
        <taxon>Pezizomycotina</taxon>
        <taxon>Sordariomycetes</taxon>
        <taxon>Hypocreomycetidae</taxon>
        <taxon>Glomerellales</taxon>
        <taxon>Glomerellaceae</taxon>
        <taxon>Colletotrichum</taxon>
        <taxon>Colletotrichum destructivum species complex</taxon>
    </lineage>
</organism>
<feature type="region of interest" description="Disordered" evidence="1">
    <location>
        <begin position="94"/>
        <end position="138"/>
    </location>
</feature>
<dbReference type="AlphaFoldDB" id="A0AAX4IJI2"/>
<proteinExistence type="predicted"/>
<sequence length="148" mass="16198">MASHRRSSWLFRRGDGGGVEEGVAAVNSHRFHATTGRALLAMDGERTDESEDHESIRPLPLPFVLAWRERAVWTVIVMIAWGAFLISQAARSCNQSLGNQQDNPPSPEPPHRPNAVDFISFQPAGPSLPPPHPPPPPPLRYQVSAVTA</sequence>
<dbReference type="KEGG" id="cdet:87944536"/>
<keyword evidence="3" id="KW-1185">Reference proteome</keyword>
<accession>A0AAX4IJI2</accession>